<evidence type="ECO:0000313" key="1">
    <source>
        <dbReference type="EMBL" id="HBJ10081.1"/>
    </source>
</evidence>
<organism evidence="1 2">
    <name type="scientific">Coprobacter fastidiosus</name>
    <dbReference type="NCBI Taxonomy" id="1099853"/>
    <lineage>
        <taxon>Bacteria</taxon>
        <taxon>Pseudomonadati</taxon>
        <taxon>Bacteroidota</taxon>
        <taxon>Bacteroidia</taxon>
        <taxon>Bacteroidales</taxon>
        <taxon>Barnesiellaceae</taxon>
        <taxon>Coprobacter</taxon>
    </lineage>
</organism>
<sequence length="524" mass="61505">MDNKYYKILLDYDKHCRRIASATTIKINESAKERQKRIGWLEKDYIRWFEYHFPNYAKCKCAWFHRKLAEIIIKNKKCRTLAEWYRSAAKSVHIDMGIPLYLYLVTQDLHYMLLIGETEDKADKLLSGIQAQLQYNKRLINDYGERFKFGSWADGDFITTDGVKFTAIGFGQSPRGAREGENRPDYIVCDDTDNRRHVNNDRLMEDGVNYITEDVWGCFDNTDDSTERFVFANNNFHKNSITNRLKNYFQVSQKRAKQEGDDSIFHVLTVNAVKDLSSFIPEWPEKTTAEYWRKKFRDTPYRSFMREFMNTHIAEGTIFKPEHIRHGKMLPLSKYDALCFYGDLSYKDAGDYKALILVGKTGREYHIIHTYLSRGSRAKCAAWLYDLYEKEHLDRYNIRYYIEGLFAMDEFVNDFDTEGDKRGYYIPVVADKRPKEGKFDRIESLAGFFERGGVVFNIAEKDYPDQATLIDQFYAFEKGSRANDDGPDAVHGAFAKLNKITFVEKFDPVIIGRKEFIGKSKNRY</sequence>
<gene>
    <name evidence="1" type="ORF">DDY73_13870</name>
</gene>
<evidence type="ECO:0008006" key="3">
    <source>
        <dbReference type="Google" id="ProtNLM"/>
    </source>
</evidence>
<name>A0A354M6E2_9BACT</name>
<comment type="caution">
    <text evidence="1">The sequence shown here is derived from an EMBL/GenBank/DDBJ whole genome shotgun (WGS) entry which is preliminary data.</text>
</comment>
<proteinExistence type="predicted"/>
<reference evidence="1 2" key="1">
    <citation type="journal article" date="2018" name="Nat. Biotechnol.">
        <title>A standardized bacterial taxonomy based on genome phylogeny substantially revises the tree of life.</title>
        <authorList>
            <person name="Parks D.H."/>
            <person name="Chuvochina M."/>
            <person name="Waite D.W."/>
            <person name="Rinke C."/>
            <person name="Skarshewski A."/>
            <person name="Chaumeil P.A."/>
            <person name="Hugenholtz P."/>
        </authorList>
    </citation>
    <scope>NUCLEOTIDE SEQUENCE [LARGE SCALE GENOMIC DNA]</scope>
    <source>
        <strain evidence="1">UBA11482</strain>
    </source>
</reference>
<dbReference type="Proteomes" id="UP000262954">
    <property type="component" value="Unassembled WGS sequence"/>
</dbReference>
<protein>
    <recommendedName>
        <fullName evidence="3">Terminase large subunit gp17-like C-terminal domain-containing protein</fullName>
    </recommendedName>
</protein>
<dbReference type="AlphaFoldDB" id="A0A354M6E2"/>
<evidence type="ECO:0000313" key="2">
    <source>
        <dbReference type="Proteomes" id="UP000262954"/>
    </source>
</evidence>
<accession>A0A354M6E2</accession>
<dbReference type="EMBL" id="DNWC01000171">
    <property type="protein sequence ID" value="HBJ10081.1"/>
    <property type="molecule type" value="Genomic_DNA"/>
</dbReference>